<feature type="region of interest" description="Disordered" evidence="1">
    <location>
        <begin position="418"/>
        <end position="486"/>
    </location>
</feature>
<dbReference type="EMBL" id="LT629700">
    <property type="protein sequence ID" value="SDM02779.1"/>
    <property type="molecule type" value="Genomic_DNA"/>
</dbReference>
<sequence>MDTTLTPLVDAIVDAAEELSATFSTPETLSFAGVRSDMERLNTALEKFGLIDASFAFIADRDGAGAAVGANHATQYLVDILGLSRHEALDRLSRGRRLFGEPEVPEPPREPAADPEQEKERAREEERRKAAARQARAAARKKAALINAEKQKIIAQCLRDLSEHANPGFDELHSRALTEAKKRTPEDLRAWLSDAVRKANRNGRDYDKKKDPFAAWKKRSVAFGHPDGDGLSRMIVHGPAAEMSLLKALIHPGYAPGTNTDSDPADDTRTRAQRGFDQLIAIARAYDAGKTQRGSGVCSIVLSLTLEDLLGADHTSVFPTNTGTDFTPLDILRLGLGGGDFVLQLDDVTGIPLSMGAVRLASVHQKLALLATQGVCAWAGCDKAAIEMEAHHILAWKDGGLTDIHNLAGLCREHHRCNNDRRDGTGNKGHVELNPETGRIEHHPADGSPPRTNETHGYHSSAGAKIRQRPLKRTHARGTPPILFPP</sequence>
<evidence type="ECO:0000259" key="2">
    <source>
        <dbReference type="SMART" id="SM00507"/>
    </source>
</evidence>
<evidence type="ECO:0000256" key="1">
    <source>
        <dbReference type="SAM" id="MobiDB-lite"/>
    </source>
</evidence>
<organism evidence="3 4">
    <name type="scientific">Corynebacterium mycetoides</name>
    <dbReference type="NCBI Taxonomy" id="38302"/>
    <lineage>
        <taxon>Bacteria</taxon>
        <taxon>Bacillati</taxon>
        <taxon>Actinomycetota</taxon>
        <taxon>Actinomycetes</taxon>
        <taxon>Mycobacteriales</taxon>
        <taxon>Corynebacteriaceae</taxon>
        <taxon>Corynebacterium</taxon>
    </lineage>
</organism>
<dbReference type="InterPro" id="IPR003615">
    <property type="entry name" value="HNH_nuc"/>
</dbReference>
<keyword evidence="4" id="KW-1185">Reference proteome</keyword>
<feature type="compositionally biased region" description="Basic residues" evidence="1">
    <location>
        <begin position="466"/>
        <end position="476"/>
    </location>
</feature>
<dbReference type="STRING" id="38302.SAMN04488535_1623"/>
<dbReference type="AlphaFoldDB" id="A0A1G9PVK8"/>
<dbReference type="Proteomes" id="UP000199350">
    <property type="component" value="Chromosome I"/>
</dbReference>
<dbReference type="CDD" id="cd00085">
    <property type="entry name" value="HNHc"/>
    <property type="match status" value="1"/>
</dbReference>
<evidence type="ECO:0000313" key="4">
    <source>
        <dbReference type="Proteomes" id="UP000199350"/>
    </source>
</evidence>
<proteinExistence type="predicted"/>
<reference evidence="4" key="1">
    <citation type="submission" date="2016-10" db="EMBL/GenBank/DDBJ databases">
        <authorList>
            <person name="Varghese N."/>
            <person name="Submissions S."/>
        </authorList>
    </citation>
    <scope>NUCLEOTIDE SEQUENCE [LARGE SCALE GENOMIC DNA]</scope>
    <source>
        <strain evidence="4">DSM 20632</strain>
    </source>
</reference>
<feature type="region of interest" description="Disordered" evidence="1">
    <location>
        <begin position="96"/>
        <end position="134"/>
    </location>
</feature>
<dbReference type="Gene3D" id="1.10.30.50">
    <property type="match status" value="1"/>
</dbReference>
<evidence type="ECO:0000313" key="3">
    <source>
        <dbReference type="EMBL" id="SDM02779.1"/>
    </source>
</evidence>
<dbReference type="SMART" id="SM00507">
    <property type="entry name" value="HNHc"/>
    <property type="match status" value="1"/>
</dbReference>
<gene>
    <name evidence="3" type="ORF">SAMN04488535_1623</name>
</gene>
<protein>
    <recommendedName>
        <fullName evidence="2">HNH nuclease domain-containing protein</fullName>
    </recommendedName>
</protein>
<accession>A0A1G9PVK8</accession>
<name>A0A1G9PVK8_9CORY</name>
<dbReference type="OrthoDB" id="4398180at2"/>
<feature type="compositionally biased region" description="Basic and acidic residues" evidence="1">
    <location>
        <begin position="106"/>
        <end position="129"/>
    </location>
</feature>
<dbReference type="RefSeq" id="WP_092151032.1">
    <property type="nucleotide sequence ID" value="NZ_LT629700.1"/>
</dbReference>
<feature type="domain" description="HNH nuclease" evidence="2">
    <location>
        <begin position="364"/>
        <end position="416"/>
    </location>
</feature>
<feature type="compositionally biased region" description="Basic and acidic residues" evidence="1">
    <location>
        <begin position="418"/>
        <end position="445"/>
    </location>
</feature>